<dbReference type="RefSeq" id="WP_188782900.1">
    <property type="nucleotide sequence ID" value="NZ_BMNI01000001.1"/>
</dbReference>
<comment type="caution">
    <text evidence="1">The sequence shown here is derived from an EMBL/GenBank/DDBJ whole genome shotgun (WGS) entry which is preliminary data.</text>
</comment>
<protein>
    <submittedName>
        <fullName evidence="1">Uncharacterized protein</fullName>
    </submittedName>
</protein>
<name>A0ABQ2N8V7_9ACTN</name>
<keyword evidence="2" id="KW-1185">Reference proteome</keyword>
<accession>A0ABQ2N8V7</accession>
<dbReference type="Proteomes" id="UP000655410">
    <property type="component" value="Unassembled WGS sequence"/>
</dbReference>
<proteinExistence type="predicted"/>
<evidence type="ECO:0000313" key="1">
    <source>
        <dbReference type="EMBL" id="GGO86658.1"/>
    </source>
</evidence>
<dbReference type="EMBL" id="BMNI01000001">
    <property type="protein sequence ID" value="GGO86658.1"/>
    <property type="molecule type" value="Genomic_DNA"/>
</dbReference>
<reference evidence="2" key="1">
    <citation type="journal article" date="2019" name="Int. J. Syst. Evol. Microbiol.">
        <title>The Global Catalogue of Microorganisms (GCM) 10K type strain sequencing project: providing services to taxonomists for standard genome sequencing and annotation.</title>
        <authorList>
            <consortium name="The Broad Institute Genomics Platform"/>
            <consortium name="The Broad Institute Genome Sequencing Center for Infectious Disease"/>
            <person name="Wu L."/>
            <person name="Ma J."/>
        </authorList>
    </citation>
    <scope>NUCLEOTIDE SEQUENCE [LARGE SCALE GENOMIC DNA]</scope>
    <source>
        <strain evidence="2">CGMCC 4.7371</strain>
    </source>
</reference>
<gene>
    <name evidence="1" type="ORF">GCM10011584_09500</name>
</gene>
<sequence>MIDILAALESATPAATGQCALQRNLDSIPAETPGLDQLLAAVDNRDEMSAPRLGKVLAALGIGVSVTTIRAHRAGTCACYLRG</sequence>
<evidence type="ECO:0000313" key="2">
    <source>
        <dbReference type="Proteomes" id="UP000655410"/>
    </source>
</evidence>
<organism evidence="1 2">
    <name type="scientific">Nocardioides phosphati</name>
    <dbReference type="NCBI Taxonomy" id="1867775"/>
    <lineage>
        <taxon>Bacteria</taxon>
        <taxon>Bacillati</taxon>
        <taxon>Actinomycetota</taxon>
        <taxon>Actinomycetes</taxon>
        <taxon>Propionibacteriales</taxon>
        <taxon>Nocardioidaceae</taxon>
        <taxon>Nocardioides</taxon>
    </lineage>
</organism>